<accession>A0A2D0N3Q1</accession>
<keyword evidence="3" id="KW-1185">Reference proteome</keyword>
<evidence type="ECO:0000313" key="3">
    <source>
        <dbReference type="Proteomes" id="UP000223913"/>
    </source>
</evidence>
<feature type="domain" description="N-acetyltransferase" evidence="1">
    <location>
        <begin position="1"/>
        <end position="146"/>
    </location>
</feature>
<dbReference type="GO" id="GO:0016747">
    <property type="term" value="F:acyltransferase activity, transferring groups other than amino-acyl groups"/>
    <property type="evidence" value="ECO:0007669"/>
    <property type="project" value="InterPro"/>
</dbReference>
<keyword evidence="2" id="KW-0808">Transferase</keyword>
<name>A0A2D0N3Q1_FLAN2</name>
<proteinExistence type="predicted"/>
<dbReference type="Proteomes" id="UP000223913">
    <property type="component" value="Unassembled WGS sequence"/>
</dbReference>
<gene>
    <name evidence="2" type="ORF">CRP01_29085</name>
</gene>
<dbReference type="AlphaFoldDB" id="A0A2D0N3Q1"/>
<sequence length="146" mass="17286">MIRPYRLEDKPVLLELLRLNIPRYFAPSEEQDFVEYLDQHLESYFVVEEDGQLIGAGGINYTPDGTEARISWDFLHPNWQRRGIGKKLILHRIAEIKKDPDIRAITVRTSQLAYTFYQKMGFELLKTEKDFWAEGFDLYEMKLVVQ</sequence>
<comment type="caution">
    <text evidence="2">The sequence shown here is derived from an EMBL/GenBank/DDBJ whole genome shotgun (WGS) entry which is preliminary data.</text>
</comment>
<dbReference type="Pfam" id="PF13673">
    <property type="entry name" value="Acetyltransf_10"/>
    <property type="match status" value="1"/>
</dbReference>
<dbReference type="InterPro" id="IPR016181">
    <property type="entry name" value="Acyl_CoA_acyltransferase"/>
</dbReference>
<protein>
    <submittedName>
        <fullName evidence="2">GNAT family N-acetyltransferase</fullName>
    </submittedName>
</protein>
<dbReference type="OrthoDB" id="961272at2"/>
<reference evidence="2 3" key="1">
    <citation type="submission" date="2017-10" db="EMBL/GenBank/DDBJ databases">
        <title>The draft genome sequence of Lewinella nigricans NBRC 102662.</title>
        <authorList>
            <person name="Wang K."/>
        </authorList>
    </citation>
    <scope>NUCLEOTIDE SEQUENCE [LARGE SCALE GENOMIC DNA]</scope>
    <source>
        <strain evidence="2 3">NBRC 102662</strain>
    </source>
</reference>
<dbReference type="SUPFAM" id="SSF55729">
    <property type="entry name" value="Acyl-CoA N-acyltransferases (Nat)"/>
    <property type="match status" value="1"/>
</dbReference>
<dbReference type="InterPro" id="IPR000182">
    <property type="entry name" value="GNAT_dom"/>
</dbReference>
<dbReference type="PROSITE" id="PS51186">
    <property type="entry name" value="GNAT"/>
    <property type="match status" value="1"/>
</dbReference>
<evidence type="ECO:0000259" key="1">
    <source>
        <dbReference type="PROSITE" id="PS51186"/>
    </source>
</evidence>
<organism evidence="2 3">
    <name type="scientific">Flavilitoribacter nigricans (strain ATCC 23147 / DSM 23189 / NBRC 102662 / NCIMB 1420 / SS-2)</name>
    <name type="common">Lewinella nigricans</name>
    <dbReference type="NCBI Taxonomy" id="1122177"/>
    <lineage>
        <taxon>Bacteria</taxon>
        <taxon>Pseudomonadati</taxon>
        <taxon>Bacteroidota</taxon>
        <taxon>Saprospiria</taxon>
        <taxon>Saprospirales</taxon>
        <taxon>Lewinellaceae</taxon>
        <taxon>Flavilitoribacter</taxon>
    </lineage>
</organism>
<dbReference type="RefSeq" id="WP_099153575.1">
    <property type="nucleotide sequence ID" value="NZ_PDUD01000034.1"/>
</dbReference>
<dbReference type="CDD" id="cd04301">
    <property type="entry name" value="NAT_SF"/>
    <property type="match status" value="1"/>
</dbReference>
<evidence type="ECO:0000313" key="2">
    <source>
        <dbReference type="EMBL" id="PHN03135.1"/>
    </source>
</evidence>
<dbReference type="Gene3D" id="3.40.630.30">
    <property type="match status" value="1"/>
</dbReference>
<dbReference type="EMBL" id="PDUD01000034">
    <property type="protein sequence ID" value="PHN03135.1"/>
    <property type="molecule type" value="Genomic_DNA"/>
</dbReference>